<dbReference type="PANTHER" id="PTHR23501">
    <property type="entry name" value="MAJOR FACILITATOR SUPERFAMILY"/>
    <property type="match status" value="1"/>
</dbReference>
<evidence type="ECO:0000256" key="8">
    <source>
        <dbReference type="SAM" id="Phobius"/>
    </source>
</evidence>
<feature type="transmembrane region" description="Helical" evidence="8">
    <location>
        <begin position="124"/>
        <end position="145"/>
    </location>
</feature>
<keyword evidence="11" id="KW-1185">Reference proteome</keyword>
<feature type="transmembrane region" description="Helical" evidence="8">
    <location>
        <begin position="157"/>
        <end position="175"/>
    </location>
</feature>
<feature type="region of interest" description="Disordered" evidence="7">
    <location>
        <begin position="670"/>
        <end position="692"/>
    </location>
</feature>
<organism evidence="10 11">
    <name type="scientific">Streptomyces polyasparticus</name>
    <dbReference type="NCBI Taxonomy" id="2767826"/>
    <lineage>
        <taxon>Bacteria</taxon>
        <taxon>Bacillati</taxon>
        <taxon>Actinomycetota</taxon>
        <taxon>Actinomycetes</taxon>
        <taxon>Kitasatosporales</taxon>
        <taxon>Streptomycetaceae</taxon>
        <taxon>Streptomyces</taxon>
    </lineage>
</organism>
<dbReference type="SUPFAM" id="SSF46785">
    <property type="entry name" value="Winged helix' DNA-binding domain"/>
    <property type="match status" value="1"/>
</dbReference>
<name>A0ABR7SDV3_9ACTN</name>
<dbReference type="Gene3D" id="1.20.1250.20">
    <property type="entry name" value="MFS general substrate transporter like domains"/>
    <property type="match status" value="1"/>
</dbReference>
<proteinExistence type="predicted"/>
<dbReference type="EMBL" id="JACTVJ010000004">
    <property type="protein sequence ID" value="MBC9712538.1"/>
    <property type="molecule type" value="Genomic_DNA"/>
</dbReference>
<keyword evidence="4 8" id="KW-0812">Transmembrane</keyword>
<dbReference type="Gene3D" id="1.20.1720.10">
    <property type="entry name" value="Multidrug resistance protein D"/>
    <property type="match status" value="1"/>
</dbReference>
<feature type="domain" description="Major facilitator superfamily (MFS) profile" evidence="9">
    <location>
        <begin position="34"/>
        <end position="516"/>
    </location>
</feature>
<evidence type="ECO:0000256" key="2">
    <source>
        <dbReference type="ARBA" id="ARBA00022448"/>
    </source>
</evidence>
<evidence type="ECO:0000259" key="9">
    <source>
        <dbReference type="PROSITE" id="PS50850"/>
    </source>
</evidence>
<dbReference type="PRINTS" id="PR01036">
    <property type="entry name" value="TCRTETB"/>
</dbReference>
<dbReference type="InterPro" id="IPR011701">
    <property type="entry name" value="MFS"/>
</dbReference>
<evidence type="ECO:0000256" key="5">
    <source>
        <dbReference type="ARBA" id="ARBA00022989"/>
    </source>
</evidence>
<feature type="transmembrane region" description="Helical" evidence="8">
    <location>
        <begin position="245"/>
        <end position="268"/>
    </location>
</feature>
<dbReference type="Pfam" id="PF07690">
    <property type="entry name" value="MFS_1"/>
    <property type="match status" value="1"/>
</dbReference>
<dbReference type="SUPFAM" id="SSF103473">
    <property type="entry name" value="MFS general substrate transporter"/>
    <property type="match status" value="1"/>
</dbReference>
<evidence type="ECO:0000256" key="7">
    <source>
        <dbReference type="SAM" id="MobiDB-lite"/>
    </source>
</evidence>
<evidence type="ECO:0000313" key="10">
    <source>
        <dbReference type="EMBL" id="MBC9712538.1"/>
    </source>
</evidence>
<feature type="transmembrane region" description="Helical" evidence="8">
    <location>
        <begin position="220"/>
        <end position="239"/>
    </location>
</feature>
<dbReference type="Proteomes" id="UP000642284">
    <property type="component" value="Unassembled WGS sequence"/>
</dbReference>
<keyword evidence="2" id="KW-0813">Transport</keyword>
<dbReference type="InterPro" id="IPR036390">
    <property type="entry name" value="WH_DNA-bd_sf"/>
</dbReference>
<evidence type="ECO:0000256" key="4">
    <source>
        <dbReference type="ARBA" id="ARBA00022692"/>
    </source>
</evidence>
<evidence type="ECO:0000313" key="11">
    <source>
        <dbReference type="Proteomes" id="UP000642284"/>
    </source>
</evidence>
<dbReference type="Gene3D" id="1.10.10.10">
    <property type="entry name" value="Winged helix-like DNA-binding domain superfamily/Winged helix DNA-binding domain"/>
    <property type="match status" value="1"/>
</dbReference>
<feature type="region of interest" description="Disordered" evidence="7">
    <location>
        <begin position="1"/>
        <end position="24"/>
    </location>
</feature>
<dbReference type="RefSeq" id="WP_187812969.1">
    <property type="nucleotide sequence ID" value="NZ_JACTVJ010000004.1"/>
</dbReference>
<keyword evidence="5 8" id="KW-1133">Transmembrane helix</keyword>
<evidence type="ECO:0000256" key="1">
    <source>
        <dbReference type="ARBA" id="ARBA00004651"/>
    </source>
</evidence>
<dbReference type="PANTHER" id="PTHR23501:SF197">
    <property type="entry name" value="COMD"/>
    <property type="match status" value="1"/>
</dbReference>
<evidence type="ECO:0000256" key="6">
    <source>
        <dbReference type="ARBA" id="ARBA00023136"/>
    </source>
</evidence>
<feature type="transmembrane region" description="Helical" evidence="8">
    <location>
        <begin position="353"/>
        <end position="372"/>
    </location>
</feature>
<comment type="subcellular location">
    <subcellularLocation>
        <location evidence="1">Cell membrane</location>
        <topology evidence="1">Multi-pass membrane protein</topology>
    </subcellularLocation>
</comment>
<gene>
    <name evidence="10" type="ORF">H9Y04_08125</name>
</gene>
<dbReference type="PROSITE" id="PS50850">
    <property type="entry name" value="MFS"/>
    <property type="match status" value="1"/>
</dbReference>
<feature type="transmembrane region" description="Helical" evidence="8">
    <location>
        <begin position="289"/>
        <end position="308"/>
    </location>
</feature>
<feature type="transmembrane region" description="Helical" evidence="8">
    <location>
        <begin position="493"/>
        <end position="511"/>
    </location>
</feature>
<comment type="caution">
    <text evidence="10">The sequence shown here is derived from an EMBL/GenBank/DDBJ whole genome shotgun (WGS) entry which is preliminary data.</text>
</comment>
<reference evidence="10 11" key="1">
    <citation type="submission" date="2020-08" db="EMBL/GenBank/DDBJ databases">
        <title>Genemic of Streptomyces polyaspartic.</title>
        <authorList>
            <person name="Liu W."/>
        </authorList>
    </citation>
    <scope>NUCLEOTIDE SEQUENCE [LARGE SCALE GENOMIC DNA]</scope>
    <source>
        <strain evidence="10 11">TRM66268-LWL</strain>
    </source>
</reference>
<feature type="transmembrane region" description="Helical" evidence="8">
    <location>
        <begin position="419"/>
        <end position="438"/>
    </location>
</feature>
<feature type="transmembrane region" description="Helical" evidence="8">
    <location>
        <begin position="187"/>
        <end position="208"/>
    </location>
</feature>
<dbReference type="InterPro" id="IPR004638">
    <property type="entry name" value="EmrB-like"/>
</dbReference>
<keyword evidence="3" id="KW-1003">Cell membrane</keyword>
<sequence length="692" mass="73399">MAQDVSGAGSPAAAAPGAGLPPGTGQTQRSVMVSIGALLLGMLLAALDQTIVSTALPTIVSDLGGMQHLSWVVTAYMLASTAATPLWGKLGDLYGRKKLFQTAIVIFLIGSALCGLAQNMPQLIGFRALQGLGGGGLMVLSMAIVGDIVSPRERGKYQGLFGAVFGATSVLGPLLGGLFVDHLSWRWVFYINLPIGVIALLVIAAALHIPHTVRPHRIDYLGTFLIASVATCLVLVASLGGTTWAWGSAQIIGLAVLGAVLLVAFVAVERKAAEPVLPLKLFRIRTFTLSSAISFVVGFAMFGAMTYLPTFLQVVKGVSPTMSGVHMLPMVFGLLLSSTASGQIVSRTGRWKIFPIAGTAVTSVGLLLLHQLKETTGTWEMNAYFFVFGLGLGLVMQVLVLIVQNAVSYEDLGVATSGATFFRSIGASFGVAIFGTLFTNRLDGKLSDALAGQTLPAGLTVESLEDDPRTIAQLPPDLQASALHSYSSAITDVFLYAVPVALVAFALSFLLREDKLRGSVTAPEISETLASNPVERSSRDEVLRALSVLGTRQGRREIYQKITARAGYDLLPAASWMLLRIQRFGHTEPAVLAENTTVPLARIQAAARQLEERKLATRDGLRLVFTPEGREVAAKLGKAREESLAELLGDWWGPDRPTDLVRLVEELSTELSGSDAETPYAGAVPRDHAARA</sequence>
<dbReference type="InterPro" id="IPR036388">
    <property type="entry name" value="WH-like_DNA-bd_sf"/>
</dbReference>
<dbReference type="InterPro" id="IPR020846">
    <property type="entry name" value="MFS_dom"/>
</dbReference>
<feature type="transmembrane region" description="Helical" evidence="8">
    <location>
        <begin position="68"/>
        <end position="87"/>
    </location>
</feature>
<dbReference type="CDD" id="cd17502">
    <property type="entry name" value="MFS_Azr1_MDR_like"/>
    <property type="match status" value="1"/>
</dbReference>
<feature type="compositionally biased region" description="Low complexity" evidence="7">
    <location>
        <begin position="7"/>
        <end position="24"/>
    </location>
</feature>
<evidence type="ECO:0000256" key="3">
    <source>
        <dbReference type="ARBA" id="ARBA00022475"/>
    </source>
</evidence>
<feature type="transmembrane region" description="Helical" evidence="8">
    <location>
        <begin position="99"/>
        <end position="118"/>
    </location>
</feature>
<feature type="transmembrane region" description="Helical" evidence="8">
    <location>
        <begin position="384"/>
        <end position="407"/>
    </location>
</feature>
<dbReference type="InterPro" id="IPR036259">
    <property type="entry name" value="MFS_trans_sf"/>
</dbReference>
<dbReference type="NCBIfam" id="TIGR00711">
    <property type="entry name" value="efflux_EmrB"/>
    <property type="match status" value="1"/>
</dbReference>
<feature type="transmembrane region" description="Helical" evidence="8">
    <location>
        <begin position="328"/>
        <end position="346"/>
    </location>
</feature>
<keyword evidence="6 8" id="KW-0472">Membrane</keyword>
<feature type="transmembrane region" description="Helical" evidence="8">
    <location>
        <begin position="31"/>
        <end position="56"/>
    </location>
</feature>
<accession>A0ABR7SDV3</accession>
<protein>
    <submittedName>
        <fullName evidence="10">MFS transporter</fullName>
    </submittedName>
</protein>